<dbReference type="InterPro" id="IPR049012">
    <property type="entry name" value="Mutator_transp_dom"/>
</dbReference>
<evidence type="ECO:0000313" key="3">
    <source>
        <dbReference type="Proteomes" id="UP000887013"/>
    </source>
</evidence>
<proteinExistence type="predicted"/>
<comment type="caution">
    <text evidence="2">The sequence shown here is derived from an EMBL/GenBank/DDBJ whole genome shotgun (WGS) entry which is preliminary data.</text>
</comment>
<evidence type="ECO:0000259" key="1">
    <source>
        <dbReference type="Pfam" id="PF20700"/>
    </source>
</evidence>
<keyword evidence="3" id="KW-1185">Reference proteome</keyword>
<dbReference type="Proteomes" id="UP000887013">
    <property type="component" value="Unassembled WGS sequence"/>
</dbReference>
<dbReference type="Pfam" id="PF20700">
    <property type="entry name" value="Mutator"/>
    <property type="match status" value="1"/>
</dbReference>
<protein>
    <recommendedName>
        <fullName evidence="1">Mutator-like transposase domain-containing protein</fullName>
    </recommendedName>
</protein>
<dbReference type="AlphaFoldDB" id="A0A8X6NCS8"/>
<organism evidence="2 3">
    <name type="scientific">Nephila pilipes</name>
    <name type="common">Giant wood spider</name>
    <name type="synonym">Nephila maculata</name>
    <dbReference type="NCBI Taxonomy" id="299642"/>
    <lineage>
        <taxon>Eukaryota</taxon>
        <taxon>Metazoa</taxon>
        <taxon>Ecdysozoa</taxon>
        <taxon>Arthropoda</taxon>
        <taxon>Chelicerata</taxon>
        <taxon>Arachnida</taxon>
        <taxon>Araneae</taxon>
        <taxon>Araneomorphae</taxon>
        <taxon>Entelegynae</taxon>
        <taxon>Araneoidea</taxon>
        <taxon>Nephilidae</taxon>
        <taxon>Nephila</taxon>
    </lineage>
</organism>
<evidence type="ECO:0000313" key="2">
    <source>
        <dbReference type="EMBL" id="GFT08071.1"/>
    </source>
</evidence>
<dbReference type="OrthoDB" id="6426517at2759"/>
<reference evidence="2" key="1">
    <citation type="submission" date="2020-08" db="EMBL/GenBank/DDBJ databases">
        <title>Multicomponent nature underlies the extraordinary mechanical properties of spider dragline silk.</title>
        <authorList>
            <person name="Kono N."/>
            <person name="Nakamura H."/>
            <person name="Mori M."/>
            <person name="Yoshida Y."/>
            <person name="Ohtoshi R."/>
            <person name="Malay A.D."/>
            <person name="Moran D.A.P."/>
            <person name="Tomita M."/>
            <person name="Numata K."/>
            <person name="Arakawa K."/>
        </authorList>
    </citation>
    <scope>NUCLEOTIDE SEQUENCE</scope>
</reference>
<gene>
    <name evidence="2" type="ORF">NPIL_90561</name>
</gene>
<sequence length="121" mass="13494">MSCVEKGAEFSSMFCSIMNLPPPPTKFLKFNNTSQQAIRENYKESMAADDLEVVDENDGEIDIFVEVDGSGQKRGFPSKNGVVTVRSVDNGKVIVDKILHLSKKINHLQTTKTFLMVILIK</sequence>
<accession>A0A8X6NCS8</accession>
<dbReference type="EMBL" id="BMAW01056861">
    <property type="protein sequence ID" value="GFT08071.1"/>
    <property type="molecule type" value="Genomic_DNA"/>
</dbReference>
<feature type="domain" description="Mutator-like transposase" evidence="1">
    <location>
        <begin position="12"/>
        <end position="94"/>
    </location>
</feature>
<name>A0A8X6NCS8_NEPPI</name>